<feature type="modified residue" description="4-aspartylphosphate" evidence="6">
    <location>
        <position position="53"/>
    </location>
</feature>
<evidence type="ECO:0000256" key="6">
    <source>
        <dbReference type="PROSITE-ProRule" id="PRU00169"/>
    </source>
</evidence>
<dbReference type="InterPro" id="IPR039420">
    <property type="entry name" value="WalR-like"/>
</dbReference>
<dbReference type="Gene3D" id="1.10.10.10">
    <property type="entry name" value="Winged helix-like DNA-binding domain superfamily/Winged helix DNA-binding domain"/>
    <property type="match status" value="1"/>
</dbReference>
<sequence length="237" mass="26916">MHVRILMVEDEKYMAEAIEQVLKKRNYTIDLAFDGEYGLDCGLADIYDIIILDIMLPKMDGLQVLKELRDNGIQTPVILLTAKGSTEDKVEGLDSGADDYLAKPFQAEELLARLRALGRRKNVPIQDSVLQYGDIELDPFSLHLSCGDKNFKLTLKESQLLELLISRQGMIISKESIIEKLWGYDTDAEDNHVEVYISFLRKKLSRLQSEVRIQTVRSAGYLLKTSEDGKNYVQSTP</sequence>
<dbReference type="CDD" id="cd00383">
    <property type="entry name" value="trans_reg_C"/>
    <property type="match status" value="1"/>
</dbReference>
<dbReference type="Pfam" id="PF00486">
    <property type="entry name" value="Trans_reg_C"/>
    <property type="match status" value="1"/>
</dbReference>
<evidence type="ECO:0000313" key="10">
    <source>
        <dbReference type="EMBL" id="QDM43335.1"/>
    </source>
</evidence>
<dbReference type="InterPro" id="IPR016032">
    <property type="entry name" value="Sig_transdc_resp-reg_C-effctor"/>
</dbReference>
<proteinExistence type="predicted"/>
<evidence type="ECO:0000259" key="8">
    <source>
        <dbReference type="PROSITE" id="PS50110"/>
    </source>
</evidence>
<dbReference type="PANTHER" id="PTHR48111">
    <property type="entry name" value="REGULATOR OF RPOS"/>
    <property type="match status" value="1"/>
</dbReference>
<feature type="DNA-binding region" description="OmpR/PhoB-type" evidence="7">
    <location>
        <begin position="127"/>
        <end position="225"/>
    </location>
</feature>
<dbReference type="SUPFAM" id="SSF46894">
    <property type="entry name" value="C-terminal effector domain of the bipartite response regulators"/>
    <property type="match status" value="1"/>
</dbReference>
<protein>
    <submittedName>
        <fullName evidence="10">Response regulator transcription factor</fullName>
    </submittedName>
</protein>
<dbReference type="Gene3D" id="6.10.250.690">
    <property type="match status" value="1"/>
</dbReference>
<feature type="domain" description="Response regulatory" evidence="8">
    <location>
        <begin position="4"/>
        <end position="118"/>
    </location>
</feature>
<dbReference type="SMART" id="SM00448">
    <property type="entry name" value="REC"/>
    <property type="match status" value="1"/>
</dbReference>
<evidence type="ECO:0000313" key="11">
    <source>
        <dbReference type="Proteomes" id="UP000315377"/>
    </source>
</evidence>
<dbReference type="InterPro" id="IPR001789">
    <property type="entry name" value="Sig_transdc_resp-reg_receiver"/>
</dbReference>
<dbReference type="SMART" id="SM00862">
    <property type="entry name" value="Trans_reg_C"/>
    <property type="match status" value="1"/>
</dbReference>
<evidence type="ECO:0000256" key="3">
    <source>
        <dbReference type="ARBA" id="ARBA00023015"/>
    </source>
</evidence>
<keyword evidence="1 6" id="KW-0597">Phosphoprotein</keyword>
<keyword evidence="2" id="KW-0902">Two-component regulatory system</keyword>
<evidence type="ECO:0000259" key="9">
    <source>
        <dbReference type="PROSITE" id="PS51755"/>
    </source>
</evidence>
<keyword evidence="3" id="KW-0805">Transcription regulation</keyword>
<organism evidence="10 11">
    <name type="scientific">Paenibacillus thiaminolyticus</name>
    <name type="common">Bacillus thiaminolyticus</name>
    <dbReference type="NCBI Taxonomy" id="49283"/>
    <lineage>
        <taxon>Bacteria</taxon>
        <taxon>Bacillati</taxon>
        <taxon>Bacillota</taxon>
        <taxon>Bacilli</taxon>
        <taxon>Bacillales</taxon>
        <taxon>Paenibacillaceae</taxon>
        <taxon>Paenibacillus</taxon>
    </lineage>
</organism>
<dbReference type="Proteomes" id="UP000315377">
    <property type="component" value="Chromosome"/>
</dbReference>
<dbReference type="GO" id="GO:0032993">
    <property type="term" value="C:protein-DNA complex"/>
    <property type="evidence" value="ECO:0007669"/>
    <property type="project" value="TreeGrafter"/>
</dbReference>
<dbReference type="PROSITE" id="PS51755">
    <property type="entry name" value="OMPR_PHOB"/>
    <property type="match status" value="1"/>
</dbReference>
<accession>A0AAP9DSM2</accession>
<dbReference type="GO" id="GO:0006355">
    <property type="term" value="P:regulation of DNA-templated transcription"/>
    <property type="evidence" value="ECO:0007669"/>
    <property type="project" value="InterPro"/>
</dbReference>
<dbReference type="SUPFAM" id="SSF52172">
    <property type="entry name" value="CheY-like"/>
    <property type="match status" value="1"/>
</dbReference>
<evidence type="ECO:0000256" key="5">
    <source>
        <dbReference type="ARBA" id="ARBA00023163"/>
    </source>
</evidence>
<dbReference type="InterPro" id="IPR011006">
    <property type="entry name" value="CheY-like_superfamily"/>
</dbReference>
<evidence type="ECO:0000256" key="7">
    <source>
        <dbReference type="PROSITE-ProRule" id="PRU01091"/>
    </source>
</evidence>
<feature type="domain" description="OmpR/PhoB-type" evidence="9">
    <location>
        <begin position="127"/>
        <end position="225"/>
    </location>
</feature>
<dbReference type="PROSITE" id="PS50110">
    <property type="entry name" value="RESPONSE_REGULATORY"/>
    <property type="match status" value="1"/>
</dbReference>
<dbReference type="GO" id="GO:0005829">
    <property type="term" value="C:cytosol"/>
    <property type="evidence" value="ECO:0007669"/>
    <property type="project" value="TreeGrafter"/>
</dbReference>
<dbReference type="InterPro" id="IPR036388">
    <property type="entry name" value="WH-like_DNA-bd_sf"/>
</dbReference>
<dbReference type="AlphaFoldDB" id="A0AAP9DSM2"/>
<dbReference type="GO" id="GO:0000976">
    <property type="term" value="F:transcription cis-regulatory region binding"/>
    <property type="evidence" value="ECO:0007669"/>
    <property type="project" value="TreeGrafter"/>
</dbReference>
<evidence type="ECO:0000256" key="4">
    <source>
        <dbReference type="ARBA" id="ARBA00023125"/>
    </source>
</evidence>
<evidence type="ECO:0000256" key="2">
    <source>
        <dbReference type="ARBA" id="ARBA00023012"/>
    </source>
</evidence>
<dbReference type="PANTHER" id="PTHR48111:SF22">
    <property type="entry name" value="REGULATOR OF RPOS"/>
    <property type="match status" value="1"/>
</dbReference>
<keyword evidence="4 7" id="KW-0238">DNA-binding</keyword>
<evidence type="ECO:0000256" key="1">
    <source>
        <dbReference type="ARBA" id="ARBA00022553"/>
    </source>
</evidence>
<gene>
    <name evidence="10" type="ORF">FLT43_07280</name>
</gene>
<dbReference type="InterPro" id="IPR001867">
    <property type="entry name" value="OmpR/PhoB-type_DNA-bd"/>
</dbReference>
<dbReference type="Pfam" id="PF00072">
    <property type="entry name" value="Response_reg"/>
    <property type="match status" value="1"/>
</dbReference>
<dbReference type="Gene3D" id="3.40.50.2300">
    <property type="match status" value="1"/>
</dbReference>
<dbReference type="EMBL" id="CP041405">
    <property type="protein sequence ID" value="QDM43335.1"/>
    <property type="molecule type" value="Genomic_DNA"/>
</dbReference>
<reference evidence="10 11" key="1">
    <citation type="submission" date="2019-07" db="EMBL/GenBank/DDBJ databases">
        <title>Paenibacillus thiaminolyticus NRRL B-4156.</title>
        <authorList>
            <person name="Hehnly C."/>
            <person name="Zhang L."/>
        </authorList>
    </citation>
    <scope>NUCLEOTIDE SEQUENCE [LARGE SCALE GENOMIC DNA]</scope>
    <source>
        <strain evidence="10 11">NRRL B-4156</strain>
    </source>
</reference>
<dbReference type="GO" id="GO:0000156">
    <property type="term" value="F:phosphorelay response regulator activity"/>
    <property type="evidence" value="ECO:0007669"/>
    <property type="project" value="TreeGrafter"/>
</dbReference>
<keyword evidence="5" id="KW-0804">Transcription</keyword>
<dbReference type="FunFam" id="3.40.50.2300:FF:000002">
    <property type="entry name" value="DNA-binding response regulator PhoP"/>
    <property type="match status" value="1"/>
</dbReference>
<name>A0AAP9DSM2_PANTH</name>